<sequence length="31" mass="3609">TRNGWLTACADYSAWGWWGWDGFENYVDSHG</sequence>
<organism evidence="1">
    <name type="scientific">marine sediment metagenome</name>
    <dbReference type="NCBI Taxonomy" id="412755"/>
    <lineage>
        <taxon>unclassified sequences</taxon>
        <taxon>metagenomes</taxon>
        <taxon>ecological metagenomes</taxon>
    </lineage>
</organism>
<accession>X1LKA8</accession>
<proteinExistence type="predicted"/>
<dbReference type="EMBL" id="BARU01046899">
    <property type="protein sequence ID" value="GAH94553.1"/>
    <property type="molecule type" value="Genomic_DNA"/>
</dbReference>
<feature type="non-terminal residue" evidence="1">
    <location>
        <position position="1"/>
    </location>
</feature>
<protein>
    <submittedName>
        <fullName evidence="1">Uncharacterized protein</fullName>
    </submittedName>
</protein>
<evidence type="ECO:0000313" key="1">
    <source>
        <dbReference type="EMBL" id="GAH94553.1"/>
    </source>
</evidence>
<comment type="caution">
    <text evidence="1">The sequence shown here is derived from an EMBL/GenBank/DDBJ whole genome shotgun (WGS) entry which is preliminary data.</text>
</comment>
<gene>
    <name evidence="1" type="ORF">S03H2_70529</name>
</gene>
<name>X1LKA8_9ZZZZ</name>
<reference evidence="1" key="1">
    <citation type="journal article" date="2014" name="Front. Microbiol.">
        <title>High frequency of phylogenetically diverse reductive dehalogenase-homologous genes in deep subseafloor sedimentary metagenomes.</title>
        <authorList>
            <person name="Kawai M."/>
            <person name="Futagami T."/>
            <person name="Toyoda A."/>
            <person name="Takaki Y."/>
            <person name="Nishi S."/>
            <person name="Hori S."/>
            <person name="Arai W."/>
            <person name="Tsubouchi T."/>
            <person name="Morono Y."/>
            <person name="Uchiyama I."/>
            <person name="Ito T."/>
            <person name="Fujiyama A."/>
            <person name="Inagaki F."/>
            <person name="Takami H."/>
        </authorList>
    </citation>
    <scope>NUCLEOTIDE SEQUENCE</scope>
    <source>
        <strain evidence="1">Expedition CK06-06</strain>
    </source>
</reference>
<dbReference type="AlphaFoldDB" id="X1LKA8"/>